<feature type="domain" description="DUF397" evidence="1">
    <location>
        <begin position="19"/>
        <end position="71"/>
    </location>
</feature>
<accession>A0A927GPC5</accession>
<dbReference type="EMBL" id="JACWUS010000005">
    <property type="protein sequence ID" value="MBD2829892.1"/>
    <property type="molecule type" value="Genomic_DNA"/>
</dbReference>
<evidence type="ECO:0000313" key="2">
    <source>
        <dbReference type="EMBL" id="MBD2829892.1"/>
    </source>
</evidence>
<dbReference type="AlphaFoldDB" id="A0A927GPC5"/>
<reference evidence="2" key="1">
    <citation type="journal article" date="2020" name="PLoS ONE">
        <title>Isolation and characterization of Streptomyces bacteriophages and Streptomyces strains encoding biosynthetic arsenals: Streptomyces strains and phages for antibiotic discovery.</title>
        <authorList>
            <person name="Montano E.T."/>
            <person name="Nideffer J.F."/>
            <person name="Brumage L."/>
            <person name="Erb M."/>
            <person name="Derman A.I."/>
            <person name="Davis J.P."/>
            <person name="Estrada E."/>
            <person name="Fu S."/>
            <person name="Le D."/>
            <person name="Vuppala A."/>
            <person name="Tran C."/>
            <person name="Luterstein E."/>
            <person name="Lakkaraju S."/>
            <person name="Panchagnula S."/>
            <person name="Ren C."/>
            <person name="Doan J."/>
            <person name="Tran S."/>
            <person name="Soriano J."/>
            <person name="Fujita Y."/>
            <person name="Gutala P."/>
            <person name="Fujii Q."/>
            <person name="Lee M."/>
            <person name="Bui A."/>
            <person name="Villarreal C."/>
            <person name="Shing S.R."/>
            <person name="Kim S."/>
            <person name="Freeman D."/>
            <person name="Racha V."/>
            <person name="Ho A."/>
            <person name="Kumar P."/>
            <person name="Falah K."/>
            <person name="Dawson T."/>
            <person name="Enustun E."/>
            <person name="Prichard A."/>
            <person name="Gomez A."/>
            <person name="Khanna K."/>
            <person name="Trigg S."/>
            <person name="Fernandez L."/>
            <person name="Pogliano K."/>
            <person name="Pogliano J."/>
        </authorList>
    </citation>
    <scope>NUCLEOTIDE SEQUENCE</scope>
    <source>
        <strain evidence="2">QF2</strain>
    </source>
</reference>
<dbReference type="InterPro" id="IPR007278">
    <property type="entry name" value="DUF397"/>
</dbReference>
<proteinExistence type="predicted"/>
<comment type="caution">
    <text evidence="2">The sequence shown here is derived from an EMBL/GenBank/DDBJ whole genome shotgun (WGS) entry which is preliminary data.</text>
</comment>
<protein>
    <submittedName>
        <fullName evidence="2">DUF397 domain-containing protein</fullName>
    </submittedName>
</protein>
<gene>
    <name evidence="2" type="ORF">ID875_21225</name>
</gene>
<organism evidence="2">
    <name type="scientific">Streptomyces globisporus</name>
    <dbReference type="NCBI Taxonomy" id="1908"/>
    <lineage>
        <taxon>Bacteria</taxon>
        <taxon>Bacillati</taxon>
        <taxon>Actinomycetota</taxon>
        <taxon>Actinomycetes</taxon>
        <taxon>Kitasatosporales</taxon>
        <taxon>Streptomycetaceae</taxon>
        <taxon>Streptomyces</taxon>
    </lineage>
</organism>
<sequence length="72" mass="7717">MHDRSTPDDHDRAARFEAAAWRTSSYSAANNECVEVALTPASTWVGVRDSTRPDAATLIVSPPAFAALISTL</sequence>
<name>A0A927GPC5_STRGL</name>
<evidence type="ECO:0000259" key="1">
    <source>
        <dbReference type="Pfam" id="PF04149"/>
    </source>
</evidence>
<dbReference type="Pfam" id="PF04149">
    <property type="entry name" value="DUF397"/>
    <property type="match status" value="1"/>
</dbReference>